<dbReference type="InterPro" id="IPR051211">
    <property type="entry name" value="PG_lysyltransferase"/>
</dbReference>
<feature type="transmembrane region" description="Helical" evidence="14">
    <location>
        <begin position="12"/>
        <end position="29"/>
    </location>
</feature>
<comment type="catalytic activity">
    <reaction evidence="13 14">
        <text>L-lysyl-tRNA(Lys) + a 1,2-diacyl-sn-glycero-3-phospho-(1'-sn-glycerol) = a 1,2-diacyl-sn-glycero-3-phospho-1'-(3'-O-L-lysyl)-sn-glycerol + tRNA(Lys)</text>
        <dbReference type="Rhea" id="RHEA:10668"/>
        <dbReference type="Rhea" id="RHEA-COMP:9696"/>
        <dbReference type="Rhea" id="RHEA-COMP:9697"/>
        <dbReference type="ChEBI" id="CHEBI:64716"/>
        <dbReference type="ChEBI" id="CHEBI:75792"/>
        <dbReference type="ChEBI" id="CHEBI:78442"/>
        <dbReference type="ChEBI" id="CHEBI:78529"/>
        <dbReference type="EC" id="2.3.2.3"/>
    </reaction>
</comment>
<dbReference type="AlphaFoldDB" id="A0A3S2UU48"/>
<keyword evidence="10 14" id="KW-0472">Membrane</keyword>
<dbReference type="Pfam" id="PF03706">
    <property type="entry name" value="LPG_synthase_TM"/>
    <property type="match status" value="1"/>
</dbReference>
<evidence type="ECO:0000259" key="15">
    <source>
        <dbReference type="Pfam" id="PF09924"/>
    </source>
</evidence>
<evidence type="ECO:0000256" key="4">
    <source>
        <dbReference type="ARBA" id="ARBA00021546"/>
    </source>
</evidence>
<dbReference type="EC" id="2.3.2.3" evidence="3 14"/>
<dbReference type="GO" id="GO:0046677">
    <property type="term" value="P:response to antibiotic"/>
    <property type="evidence" value="ECO:0007669"/>
    <property type="project" value="UniProtKB-KW"/>
</dbReference>
<feature type="transmembrane region" description="Helical" evidence="14">
    <location>
        <begin position="414"/>
        <end position="431"/>
    </location>
</feature>
<dbReference type="GO" id="GO:0050071">
    <property type="term" value="F:phosphatidylglycerol lysyltransferase activity"/>
    <property type="evidence" value="ECO:0007669"/>
    <property type="project" value="UniProtKB-EC"/>
</dbReference>
<evidence type="ECO:0000256" key="2">
    <source>
        <dbReference type="ARBA" id="ARBA00008627"/>
    </source>
</evidence>
<feature type="transmembrane region" description="Helical" evidence="14">
    <location>
        <begin position="90"/>
        <end position="110"/>
    </location>
</feature>
<dbReference type="GO" id="GO:0005886">
    <property type="term" value="C:plasma membrane"/>
    <property type="evidence" value="ECO:0007669"/>
    <property type="project" value="UniProtKB-SubCell"/>
</dbReference>
<keyword evidence="17" id="KW-1185">Reference proteome</keyword>
<dbReference type="GO" id="GO:0006629">
    <property type="term" value="P:lipid metabolic process"/>
    <property type="evidence" value="ECO:0007669"/>
    <property type="project" value="UniProtKB-KW"/>
</dbReference>
<reference evidence="16 17" key="1">
    <citation type="submission" date="2019-01" db="EMBL/GenBank/DDBJ databases">
        <title>Bacillus sp. M5HDSG1-1, whole genome shotgun sequence.</title>
        <authorList>
            <person name="Tuo L."/>
        </authorList>
    </citation>
    <scope>NUCLEOTIDE SEQUENCE [LARGE SCALE GENOMIC DNA]</scope>
    <source>
        <strain evidence="16 17">M5HDSG1-1</strain>
    </source>
</reference>
<dbReference type="EMBL" id="RZTZ01000014">
    <property type="protein sequence ID" value="RVT57916.1"/>
    <property type="molecule type" value="Genomic_DNA"/>
</dbReference>
<proteinExistence type="inferred from homology"/>
<gene>
    <name evidence="14 16" type="primary">mprF</name>
    <name evidence="16" type="ORF">EM808_22950</name>
</gene>
<feature type="transmembrane region" description="Helical" evidence="14">
    <location>
        <begin position="49"/>
        <end position="70"/>
    </location>
</feature>
<dbReference type="RefSeq" id="WP_127741191.1">
    <property type="nucleotide sequence ID" value="NZ_CAJCKN010000094.1"/>
</dbReference>
<evidence type="ECO:0000256" key="11">
    <source>
        <dbReference type="ARBA" id="ARBA00023251"/>
    </source>
</evidence>
<comment type="function">
    <text evidence="14">Catalyzes the transfer of a lysyl group from L-lysyl-tRNA(Lys) to membrane-bound phosphatidylglycerol (PG), which produces lysylphosphatidylglycerol (LPG), a major component of the bacterial membrane with a positive net charge. LPG synthesis contributes to bacterial virulence as it is involved in the resistance mechanism against cationic antimicrobial peptides (CAMP) produces by the host's immune system (defensins, cathelicidins) and by the competing microorganisms.</text>
</comment>
<sequence>MSFITKDRIMLLLKILFPVTLLLLVSMEFRDMFVTIDFGLLLKYMEKLSYGTLALIIILGFVALSPMFMYDYYLSKYLSLEIPMTRLTKYSLISNSFSNLLGFGGLIGIALRSYFYKEYESDNKKLLKGIAFITMFYLTGVSFLTWVILYDSWRMPLIQNHHWLMVTTLVVSAILPILIISYKIKKTNLHKIIKSRKLGLSLLVTSILEWSFIYFYLYWLACLVDLPVSGWDFLKIFLIAVGAGIVSMIPGGIGAFDLVFLWGFEYLGVSTEKLLVVLLLYRIGYYFIPFFTGLILLIQDLWKKWNRYWSNIPRVAVQNVSHFFLTILVFLSGILLLISGAVPGILERLQFTERIISLPVMNFSHHISVGTGLVLLGLARGIEYREKRTYHLTLFVLAIAAVTTFLKGLDYEEAIIIIVVLILLLLSRGKFYRESFVLTWGKIIFDIVVISFFTFGYLLLGYLNMPTSIASVPRFMRPYVIDDAKSLFLSACVALFIALIIILIGYWIKKPKSLQKLSSKEAETEILSHLEKYNGTTLAHLIFLHDKYIFWNKDKDVLFIYETYADKLVVLGDPVGEEKSFVKAVEELYESADIYGYTPVFYQTSRNMLPILHANGYDFFKLGEEGHVELAEFSLSGKKMKNYRALKNKFDKEGYTVEVSYPKHDPQLLNELENISYRWLGGRKEKGFSLGFFDKDYLNTSRLVYVKDPNGKIISFLSLMPSYQLREMVSIDLMRSLPGSPSGSMDYLYLHTFEYLKEAEVVSCNLGMAPLSNLSLSRFSFMSEKIADQIFKHGHVFYHFQGLKNFKNKYCDTWEPKYLGYRRKSSLPFTSAQVTMLVAKSKRN</sequence>
<feature type="transmembrane region" description="Helical" evidence="14">
    <location>
        <begin position="390"/>
        <end position="408"/>
    </location>
</feature>
<dbReference type="SUPFAM" id="SSF55729">
    <property type="entry name" value="Acyl-CoA N-acyltransferases (Nat)"/>
    <property type="match status" value="1"/>
</dbReference>
<name>A0A3S2UU48_9BACI</name>
<keyword evidence="6 14" id="KW-0808">Transferase</keyword>
<evidence type="ECO:0000256" key="6">
    <source>
        <dbReference type="ARBA" id="ARBA00022679"/>
    </source>
</evidence>
<comment type="similarity">
    <text evidence="2 14">Belongs to the LPG synthase family.</text>
</comment>
<evidence type="ECO:0000256" key="12">
    <source>
        <dbReference type="ARBA" id="ARBA00031899"/>
    </source>
</evidence>
<evidence type="ECO:0000256" key="14">
    <source>
        <dbReference type="RuleBase" id="RU363042"/>
    </source>
</evidence>
<dbReference type="Proteomes" id="UP000288024">
    <property type="component" value="Unassembled WGS sequence"/>
</dbReference>
<keyword evidence="7 14" id="KW-0812">Transmembrane</keyword>
<dbReference type="NCBIfam" id="NF033480">
    <property type="entry name" value="bifunc_MprF"/>
    <property type="match status" value="1"/>
</dbReference>
<protein>
    <recommendedName>
        <fullName evidence="4 14">Phosphatidylglycerol lysyltransferase</fullName>
        <ecNumber evidence="3 14">2.3.2.3</ecNumber>
    </recommendedName>
    <alternativeName>
        <fullName evidence="12 14">Lysylphosphatidylglycerol synthase</fullName>
    </alternativeName>
</protein>
<evidence type="ECO:0000256" key="10">
    <source>
        <dbReference type="ARBA" id="ARBA00023136"/>
    </source>
</evidence>
<organism evidence="16 17">
    <name type="scientific">Niallia taxi</name>
    <dbReference type="NCBI Taxonomy" id="2499688"/>
    <lineage>
        <taxon>Bacteria</taxon>
        <taxon>Bacillati</taxon>
        <taxon>Bacillota</taxon>
        <taxon>Bacilli</taxon>
        <taxon>Bacillales</taxon>
        <taxon>Bacillaceae</taxon>
        <taxon>Niallia</taxon>
    </lineage>
</organism>
<keyword evidence="5" id="KW-1003">Cell membrane</keyword>
<accession>A0A3S2UU48</accession>
<feature type="transmembrane region" description="Helical" evidence="14">
    <location>
        <begin position="130"/>
        <end position="150"/>
    </location>
</feature>
<keyword evidence="8 14" id="KW-1133">Transmembrane helix</keyword>
<evidence type="ECO:0000313" key="16">
    <source>
        <dbReference type="EMBL" id="RVT57916.1"/>
    </source>
</evidence>
<dbReference type="InterPro" id="IPR016181">
    <property type="entry name" value="Acyl_CoA_acyltransferase"/>
</dbReference>
<feature type="transmembrane region" description="Helical" evidence="14">
    <location>
        <begin position="485"/>
        <end position="508"/>
    </location>
</feature>
<evidence type="ECO:0000256" key="8">
    <source>
        <dbReference type="ARBA" id="ARBA00022989"/>
    </source>
</evidence>
<dbReference type="PANTHER" id="PTHR34697:SF2">
    <property type="entry name" value="PHOSPHATIDYLGLYCEROL LYSYLTRANSFERASE"/>
    <property type="match status" value="1"/>
</dbReference>
<evidence type="ECO:0000256" key="1">
    <source>
        <dbReference type="ARBA" id="ARBA00004651"/>
    </source>
</evidence>
<comment type="caution">
    <text evidence="16">The sequence shown here is derived from an EMBL/GenBank/DDBJ whole genome shotgun (WGS) entry which is preliminary data.</text>
</comment>
<feature type="transmembrane region" description="Helical" evidence="14">
    <location>
        <begin position="443"/>
        <end position="465"/>
    </location>
</feature>
<feature type="domain" description="Phosphatidylglycerol lysyltransferase C-terminal" evidence="15">
    <location>
        <begin position="530"/>
        <end position="819"/>
    </location>
</feature>
<feature type="transmembrane region" description="Helical" evidence="14">
    <location>
        <begin position="236"/>
        <end position="263"/>
    </location>
</feature>
<feature type="transmembrane region" description="Helical" evidence="14">
    <location>
        <begin position="162"/>
        <end position="182"/>
    </location>
</feature>
<feature type="transmembrane region" description="Helical" evidence="14">
    <location>
        <begin position="283"/>
        <end position="302"/>
    </location>
</feature>
<dbReference type="PANTHER" id="PTHR34697">
    <property type="entry name" value="PHOSPHATIDYLGLYCEROL LYSYLTRANSFERASE"/>
    <property type="match status" value="1"/>
</dbReference>
<comment type="subcellular location">
    <subcellularLocation>
        <location evidence="1 14">Cell membrane</location>
        <topology evidence="1 14">Multi-pass membrane protein</topology>
    </subcellularLocation>
</comment>
<evidence type="ECO:0000256" key="3">
    <source>
        <dbReference type="ARBA" id="ARBA00012014"/>
    </source>
</evidence>
<evidence type="ECO:0000256" key="5">
    <source>
        <dbReference type="ARBA" id="ARBA00022475"/>
    </source>
</evidence>
<keyword evidence="11 14" id="KW-0046">Antibiotic resistance</keyword>
<evidence type="ECO:0000256" key="9">
    <source>
        <dbReference type="ARBA" id="ARBA00023098"/>
    </source>
</evidence>
<dbReference type="Pfam" id="PF09924">
    <property type="entry name" value="LPG_synthase_C"/>
    <property type="match status" value="1"/>
</dbReference>
<feature type="transmembrane region" description="Helical" evidence="14">
    <location>
        <begin position="358"/>
        <end position="378"/>
    </location>
</feature>
<dbReference type="GO" id="GO:0055091">
    <property type="term" value="P:phospholipid homeostasis"/>
    <property type="evidence" value="ECO:0007669"/>
    <property type="project" value="TreeGrafter"/>
</dbReference>
<feature type="transmembrane region" description="Helical" evidence="14">
    <location>
        <begin position="202"/>
        <end position="224"/>
    </location>
</feature>
<feature type="transmembrane region" description="Helical" evidence="14">
    <location>
        <begin position="323"/>
        <end position="346"/>
    </location>
</feature>
<evidence type="ECO:0000313" key="17">
    <source>
        <dbReference type="Proteomes" id="UP000288024"/>
    </source>
</evidence>
<evidence type="ECO:0000256" key="13">
    <source>
        <dbReference type="ARBA" id="ARBA00047540"/>
    </source>
</evidence>
<evidence type="ECO:0000256" key="7">
    <source>
        <dbReference type="ARBA" id="ARBA00022692"/>
    </source>
</evidence>
<dbReference type="InterPro" id="IPR022791">
    <property type="entry name" value="L-PG_synthase/AglD"/>
</dbReference>
<dbReference type="InterPro" id="IPR024320">
    <property type="entry name" value="LPG_synthase_C"/>
</dbReference>
<keyword evidence="9 14" id="KW-0443">Lipid metabolism</keyword>